<dbReference type="AlphaFoldDB" id="A0AA40G2W7"/>
<proteinExistence type="predicted"/>
<accession>A0AA40G2W7</accession>
<feature type="region of interest" description="Disordered" evidence="1">
    <location>
        <begin position="138"/>
        <end position="164"/>
    </location>
</feature>
<name>A0AA40G2W7_9HYME</name>
<keyword evidence="3" id="KW-1185">Reference proteome</keyword>
<gene>
    <name evidence="2" type="ORF">K0M31_019424</name>
</gene>
<evidence type="ECO:0000313" key="2">
    <source>
        <dbReference type="EMBL" id="KAK1129709.1"/>
    </source>
</evidence>
<protein>
    <submittedName>
        <fullName evidence="2">Uncharacterized protein</fullName>
    </submittedName>
</protein>
<evidence type="ECO:0000256" key="1">
    <source>
        <dbReference type="SAM" id="MobiDB-lite"/>
    </source>
</evidence>
<dbReference type="EMBL" id="JAHYIQ010000008">
    <property type="protein sequence ID" value="KAK1129709.1"/>
    <property type="molecule type" value="Genomic_DNA"/>
</dbReference>
<sequence length="164" mass="18290">MSSVMGMNGCLVNSVESCAAVATVVVAVKVNTRRHALPALTNSPSVLKTYKNIPHIRNTTVPSRSHELCRVDVPKSYILRANVIANNVQPDANGRPTIRRLFANTVSTHVDDRSGRRMVFRNCEAICRRYIRKSAQSGNANFNKSFHQKKKQGSNSRNPKRFVI</sequence>
<comment type="caution">
    <text evidence="2">The sequence shown here is derived from an EMBL/GenBank/DDBJ whole genome shotgun (WGS) entry which is preliminary data.</text>
</comment>
<reference evidence="2" key="1">
    <citation type="submission" date="2021-10" db="EMBL/GenBank/DDBJ databases">
        <title>Melipona bicolor Genome sequencing and assembly.</title>
        <authorList>
            <person name="Araujo N.S."/>
            <person name="Arias M.C."/>
        </authorList>
    </citation>
    <scope>NUCLEOTIDE SEQUENCE</scope>
    <source>
        <strain evidence="2">USP_2M_L1-L4_2017</strain>
        <tissue evidence="2">Whole body</tissue>
    </source>
</reference>
<dbReference type="Proteomes" id="UP001177670">
    <property type="component" value="Unassembled WGS sequence"/>
</dbReference>
<evidence type="ECO:0000313" key="3">
    <source>
        <dbReference type="Proteomes" id="UP001177670"/>
    </source>
</evidence>
<feature type="compositionally biased region" description="Basic residues" evidence="1">
    <location>
        <begin position="146"/>
        <end position="164"/>
    </location>
</feature>
<organism evidence="2 3">
    <name type="scientific">Melipona bicolor</name>
    <dbReference type="NCBI Taxonomy" id="60889"/>
    <lineage>
        <taxon>Eukaryota</taxon>
        <taxon>Metazoa</taxon>
        <taxon>Ecdysozoa</taxon>
        <taxon>Arthropoda</taxon>
        <taxon>Hexapoda</taxon>
        <taxon>Insecta</taxon>
        <taxon>Pterygota</taxon>
        <taxon>Neoptera</taxon>
        <taxon>Endopterygota</taxon>
        <taxon>Hymenoptera</taxon>
        <taxon>Apocrita</taxon>
        <taxon>Aculeata</taxon>
        <taxon>Apoidea</taxon>
        <taxon>Anthophila</taxon>
        <taxon>Apidae</taxon>
        <taxon>Melipona</taxon>
    </lineage>
</organism>